<comment type="caution">
    <text evidence="1">The sequence shown here is derived from an EMBL/GenBank/DDBJ whole genome shotgun (WGS) entry which is preliminary data.</text>
</comment>
<reference evidence="1" key="1">
    <citation type="submission" date="2022-09" db="EMBL/GenBank/DDBJ databases">
        <title>A Global Phylogenomic Analysis of the Shiitake Genus Lentinula.</title>
        <authorList>
            <consortium name="DOE Joint Genome Institute"/>
            <person name="Sierra-Patev S."/>
            <person name="Min B."/>
            <person name="Naranjo-Ortiz M."/>
            <person name="Looney B."/>
            <person name="Konkel Z."/>
            <person name="Slot J.C."/>
            <person name="Sakamoto Y."/>
            <person name="Steenwyk J.L."/>
            <person name="Rokas A."/>
            <person name="Carro J."/>
            <person name="Camarero S."/>
            <person name="Ferreira P."/>
            <person name="Molpeceres G."/>
            <person name="Ruiz-Duenas F.J."/>
            <person name="Serrano A."/>
            <person name="Henrissat B."/>
            <person name="Drula E."/>
            <person name="Hughes K.W."/>
            <person name="Mata J.L."/>
            <person name="Ishikawa N.K."/>
            <person name="Vargas-Isla R."/>
            <person name="Ushijima S."/>
            <person name="Smith C.A."/>
            <person name="Ahrendt S."/>
            <person name="Andreopoulos W."/>
            <person name="He G."/>
            <person name="Labutti K."/>
            <person name="Lipzen A."/>
            <person name="Ng V."/>
            <person name="Riley R."/>
            <person name="Sandor L."/>
            <person name="Barry K."/>
            <person name="Martinez A.T."/>
            <person name="Xiao Y."/>
            <person name="Gibbons J.G."/>
            <person name="Terashima K."/>
            <person name="Grigoriev I.V."/>
            <person name="Hibbett D.S."/>
        </authorList>
    </citation>
    <scope>NUCLEOTIDE SEQUENCE</scope>
    <source>
        <strain evidence="1">TMI1499</strain>
    </source>
</reference>
<evidence type="ECO:0000313" key="1">
    <source>
        <dbReference type="EMBL" id="KAJ3809085.1"/>
    </source>
</evidence>
<protein>
    <submittedName>
        <fullName evidence="1">Poly hydrolase</fullName>
    </submittedName>
</protein>
<name>A0ACC1TX81_9AGAR</name>
<dbReference type="Proteomes" id="UP001163835">
    <property type="component" value="Unassembled WGS sequence"/>
</dbReference>
<gene>
    <name evidence="1" type="ORF">F5876DRAFT_44647</name>
</gene>
<evidence type="ECO:0000313" key="2">
    <source>
        <dbReference type="Proteomes" id="UP001163835"/>
    </source>
</evidence>
<accession>A0ACC1TX81</accession>
<sequence>MERDSQLITLTADPRFAFYAHVPRSHTLDGPHLPLVVIIHGINRDAKGYLGSMRNFCEQHSCLLICPLFPEGVPNPKQQNSYKELSSRGTRFDIILLSMIDQAGRTWRIKTDRFYMHGFSAGGQFVHRFVYLYPDRLAAVSIGAPGRLTAPDTQSAWPEGVGNVRDIFGLPDIPNFAAMARIPVQFVVGEKDVGTGMIESMKNPTKFEIEAGNTRVARIKWLKEAWERIGVASEMSVVPGVGHDGIECLSAVKGWLGRELLLLR</sequence>
<dbReference type="EMBL" id="MU795180">
    <property type="protein sequence ID" value="KAJ3809085.1"/>
    <property type="molecule type" value="Genomic_DNA"/>
</dbReference>
<proteinExistence type="predicted"/>
<organism evidence="1 2">
    <name type="scientific">Lentinula aff. lateritia</name>
    <dbReference type="NCBI Taxonomy" id="2804960"/>
    <lineage>
        <taxon>Eukaryota</taxon>
        <taxon>Fungi</taxon>
        <taxon>Dikarya</taxon>
        <taxon>Basidiomycota</taxon>
        <taxon>Agaricomycotina</taxon>
        <taxon>Agaricomycetes</taxon>
        <taxon>Agaricomycetidae</taxon>
        <taxon>Agaricales</taxon>
        <taxon>Marasmiineae</taxon>
        <taxon>Omphalotaceae</taxon>
        <taxon>Lentinula</taxon>
    </lineage>
</organism>
<keyword evidence="1" id="KW-0378">Hydrolase</keyword>
<keyword evidence="2" id="KW-1185">Reference proteome</keyword>